<comment type="caution">
    <text evidence="2">The sequence shown here is derived from an EMBL/GenBank/DDBJ whole genome shotgun (WGS) entry which is preliminary data.</text>
</comment>
<name>X1VS50_9ZZZZ</name>
<dbReference type="EMBL" id="BARW01038553">
    <property type="protein sequence ID" value="GAJ23467.1"/>
    <property type="molecule type" value="Genomic_DNA"/>
</dbReference>
<sequence length="119" mass="12776">MGRLGGRAGGGGRRNGTGGGGQGGRGYGYGRGGGAGRGNGAGYGLRLRVRDRLARRLGLDEEQVKLLLEKDPDFEASSMNLRNALMTEREKLLSIFENPNSSDAELLLQIENFISTYSW</sequence>
<protein>
    <submittedName>
        <fullName evidence="2">Uncharacterized protein</fullName>
    </submittedName>
</protein>
<proteinExistence type="predicted"/>
<accession>X1VS50</accession>
<evidence type="ECO:0000256" key="1">
    <source>
        <dbReference type="SAM" id="MobiDB-lite"/>
    </source>
</evidence>
<feature type="region of interest" description="Disordered" evidence="1">
    <location>
        <begin position="1"/>
        <end position="41"/>
    </location>
</feature>
<dbReference type="AlphaFoldDB" id="X1VS50"/>
<dbReference type="Gene3D" id="1.20.120.1490">
    <property type="match status" value="1"/>
</dbReference>
<reference evidence="2" key="1">
    <citation type="journal article" date="2014" name="Front. Microbiol.">
        <title>High frequency of phylogenetically diverse reductive dehalogenase-homologous genes in deep subseafloor sedimentary metagenomes.</title>
        <authorList>
            <person name="Kawai M."/>
            <person name="Futagami T."/>
            <person name="Toyoda A."/>
            <person name="Takaki Y."/>
            <person name="Nishi S."/>
            <person name="Hori S."/>
            <person name="Arai W."/>
            <person name="Tsubouchi T."/>
            <person name="Morono Y."/>
            <person name="Uchiyama I."/>
            <person name="Ito T."/>
            <person name="Fujiyama A."/>
            <person name="Inagaki F."/>
            <person name="Takami H."/>
        </authorList>
    </citation>
    <scope>NUCLEOTIDE SEQUENCE</scope>
    <source>
        <strain evidence="2">Expedition CK06-06</strain>
    </source>
</reference>
<gene>
    <name evidence="2" type="ORF">S12H4_59127</name>
</gene>
<feature type="non-terminal residue" evidence="2">
    <location>
        <position position="119"/>
    </location>
</feature>
<organism evidence="2">
    <name type="scientific">marine sediment metagenome</name>
    <dbReference type="NCBI Taxonomy" id="412755"/>
    <lineage>
        <taxon>unclassified sequences</taxon>
        <taxon>metagenomes</taxon>
        <taxon>ecological metagenomes</taxon>
    </lineage>
</organism>
<evidence type="ECO:0000313" key="2">
    <source>
        <dbReference type="EMBL" id="GAJ23467.1"/>
    </source>
</evidence>